<keyword evidence="1" id="KW-1133">Transmembrane helix</keyword>
<dbReference type="GO" id="GO:0005794">
    <property type="term" value="C:Golgi apparatus"/>
    <property type="evidence" value="ECO:0007669"/>
    <property type="project" value="TreeGrafter"/>
</dbReference>
<dbReference type="Gene3D" id="3.40.50.150">
    <property type="entry name" value="Vaccinia Virus protein VP39"/>
    <property type="match status" value="1"/>
</dbReference>
<dbReference type="PANTHER" id="PTHR34009">
    <property type="entry name" value="PROTEIN STAR"/>
    <property type="match status" value="1"/>
</dbReference>
<dbReference type="InterPro" id="IPR006342">
    <property type="entry name" value="FkbM_mtfrase"/>
</dbReference>
<dbReference type="Pfam" id="PF05050">
    <property type="entry name" value="Methyltransf_21"/>
    <property type="match status" value="1"/>
</dbReference>
<sequence>MKQGRNDENVGVLQNFVVSVWAMIWKFKIVIVLLIVLYLIHYNFLREYKSREELFADGCLEGTKYVEDNFANLDQMDPELVRYVRTRYLIPPTSPNVPYHFKNPGKDIKTGHGQWVRKYLKDKRGGVFIEAGANEGEFHSHTLELEMELGWSGLLIECNPTVTPYLRSKRRKAWVAGVCISTGNRPAVLNFSNPEGWTYSGRIGPAWNLPVASNWTYFDVESVPLYTIIAAAGYKEIDFFSFDVEGIEFEILRQFPFDRIVFKLIIMEVQFIDQTKRDELEAFMKSKGYSAVEKQGLDHIYKHESLIVD</sequence>
<evidence type="ECO:0000313" key="3">
    <source>
        <dbReference type="EMBL" id="OXA53519.1"/>
    </source>
</evidence>
<reference evidence="3 4" key="1">
    <citation type="submission" date="2015-12" db="EMBL/GenBank/DDBJ databases">
        <title>The genome of Folsomia candida.</title>
        <authorList>
            <person name="Faddeeva A."/>
            <person name="Derks M.F."/>
            <person name="Anvar Y."/>
            <person name="Smit S."/>
            <person name="Van Straalen N."/>
            <person name="Roelofs D."/>
        </authorList>
    </citation>
    <scope>NUCLEOTIDE SEQUENCE [LARGE SCALE GENOMIC DNA]</scope>
    <source>
        <strain evidence="3 4">VU population</strain>
        <tissue evidence="3">Whole body</tissue>
    </source>
</reference>
<dbReference type="GO" id="GO:0031902">
    <property type="term" value="C:late endosome membrane"/>
    <property type="evidence" value="ECO:0007669"/>
    <property type="project" value="TreeGrafter"/>
</dbReference>
<proteinExistence type="predicted"/>
<keyword evidence="4" id="KW-1185">Reference proteome</keyword>
<dbReference type="EMBL" id="LNIX01000005">
    <property type="protein sequence ID" value="OXA53519.1"/>
    <property type="molecule type" value="Genomic_DNA"/>
</dbReference>
<dbReference type="GO" id="GO:0005886">
    <property type="term" value="C:plasma membrane"/>
    <property type="evidence" value="ECO:0007669"/>
    <property type="project" value="TreeGrafter"/>
</dbReference>
<evidence type="ECO:0000313" key="4">
    <source>
        <dbReference type="Proteomes" id="UP000198287"/>
    </source>
</evidence>
<dbReference type="Proteomes" id="UP000198287">
    <property type="component" value="Unassembled WGS sequence"/>
</dbReference>
<name>A0A226E7U1_FOLCA</name>
<dbReference type="SUPFAM" id="SSF53335">
    <property type="entry name" value="S-adenosyl-L-methionine-dependent methyltransferases"/>
    <property type="match status" value="1"/>
</dbReference>
<dbReference type="OMA" id="SWAINAC"/>
<evidence type="ECO:0000256" key="1">
    <source>
        <dbReference type="SAM" id="Phobius"/>
    </source>
</evidence>
<dbReference type="InterPro" id="IPR029063">
    <property type="entry name" value="SAM-dependent_MTases_sf"/>
</dbReference>
<dbReference type="GO" id="GO:0016197">
    <property type="term" value="P:endosomal transport"/>
    <property type="evidence" value="ECO:0007669"/>
    <property type="project" value="TreeGrafter"/>
</dbReference>
<accession>A0A226E7U1</accession>
<evidence type="ECO:0000259" key="2">
    <source>
        <dbReference type="Pfam" id="PF05050"/>
    </source>
</evidence>
<organism evidence="3 4">
    <name type="scientific">Folsomia candida</name>
    <name type="common">Springtail</name>
    <dbReference type="NCBI Taxonomy" id="158441"/>
    <lineage>
        <taxon>Eukaryota</taxon>
        <taxon>Metazoa</taxon>
        <taxon>Ecdysozoa</taxon>
        <taxon>Arthropoda</taxon>
        <taxon>Hexapoda</taxon>
        <taxon>Collembola</taxon>
        <taxon>Entomobryomorpha</taxon>
        <taxon>Isotomoidea</taxon>
        <taxon>Isotomidae</taxon>
        <taxon>Proisotominae</taxon>
        <taxon>Folsomia</taxon>
    </lineage>
</organism>
<dbReference type="AlphaFoldDB" id="A0A226E7U1"/>
<gene>
    <name evidence="3" type="ORF">Fcan01_10543</name>
</gene>
<keyword evidence="1" id="KW-0472">Membrane</keyword>
<feature type="domain" description="Methyltransferase FkbM" evidence="2">
    <location>
        <begin position="131"/>
        <end position="290"/>
    </location>
</feature>
<keyword evidence="1" id="KW-0812">Transmembrane</keyword>
<dbReference type="GO" id="GO:0006888">
    <property type="term" value="P:endoplasmic reticulum to Golgi vesicle-mediated transport"/>
    <property type="evidence" value="ECO:0007669"/>
    <property type="project" value="TreeGrafter"/>
</dbReference>
<dbReference type="OrthoDB" id="2154188at2759"/>
<feature type="transmembrane region" description="Helical" evidence="1">
    <location>
        <begin position="20"/>
        <end position="40"/>
    </location>
</feature>
<comment type="caution">
    <text evidence="3">The sequence shown here is derived from an EMBL/GenBank/DDBJ whole genome shotgun (WGS) entry which is preliminary data.</text>
</comment>
<dbReference type="InterPro" id="IPR053202">
    <property type="entry name" value="EGF_Rcpt_Signaling_Reg"/>
</dbReference>
<dbReference type="GO" id="GO:0005789">
    <property type="term" value="C:endoplasmic reticulum membrane"/>
    <property type="evidence" value="ECO:0007669"/>
    <property type="project" value="TreeGrafter"/>
</dbReference>
<dbReference type="PANTHER" id="PTHR34009:SF2">
    <property type="entry name" value="PROTEIN STAR"/>
    <property type="match status" value="1"/>
</dbReference>
<protein>
    <submittedName>
        <fullName evidence="3">Protein Star</fullName>
    </submittedName>
</protein>